<sequence length="119" mass="13039">MNCRRIYGAEDTTSSNNLSAQVGVATVDRRAGNCERSATSGIQLDTCTALFELLQISMAGTQQTGDFSVLMLPVLLALGVQGLTWNDNFGADLRTCVGKQLQFEWSYTLHNTEMEVNKK</sequence>
<reference evidence="1 2" key="1">
    <citation type="journal article" date="2023" name="Sci. Data">
        <title>Genome assembly of the Korean intertidal mud-creeper Batillaria attramentaria.</title>
        <authorList>
            <person name="Patra A.K."/>
            <person name="Ho P.T."/>
            <person name="Jun S."/>
            <person name="Lee S.J."/>
            <person name="Kim Y."/>
            <person name="Won Y.J."/>
        </authorList>
    </citation>
    <scope>NUCLEOTIDE SEQUENCE [LARGE SCALE GENOMIC DNA]</scope>
    <source>
        <strain evidence="1">Wonlab-2016</strain>
    </source>
</reference>
<evidence type="ECO:0000313" key="1">
    <source>
        <dbReference type="EMBL" id="KAK7471460.1"/>
    </source>
</evidence>
<proteinExistence type="predicted"/>
<dbReference type="Proteomes" id="UP001519460">
    <property type="component" value="Unassembled WGS sequence"/>
</dbReference>
<accession>A0ABD0JD84</accession>
<organism evidence="1 2">
    <name type="scientific">Batillaria attramentaria</name>
    <dbReference type="NCBI Taxonomy" id="370345"/>
    <lineage>
        <taxon>Eukaryota</taxon>
        <taxon>Metazoa</taxon>
        <taxon>Spiralia</taxon>
        <taxon>Lophotrochozoa</taxon>
        <taxon>Mollusca</taxon>
        <taxon>Gastropoda</taxon>
        <taxon>Caenogastropoda</taxon>
        <taxon>Sorbeoconcha</taxon>
        <taxon>Cerithioidea</taxon>
        <taxon>Batillariidae</taxon>
        <taxon>Batillaria</taxon>
    </lineage>
</organism>
<dbReference type="AlphaFoldDB" id="A0ABD0JD84"/>
<dbReference type="EMBL" id="JACVVK020000492">
    <property type="protein sequence ID" value="KAK7471460.1"/>
    <property type="molecule type" value="Genomic_DNA"/>
</dbReference>
<keyword evidence="2" id="KW-1185">Reference proteome</keyword>
<gene>
    <name evidence="1" type="ORF">BaRGS_00035896</name>
</gene>
<protein>
    <submittedName>
        <fullName evidence="1">Uncharacterized protein</fullName>
    </submittedName>
</protein>
<evidence type="ECO:0000313" key="2">
    <source>
        <dbReference type="Proteomes" id="UP001519460"/>
    </source>
</evidence>
<comment type="caution">
    <text evidence="1">The sequence shown here is derived from an EMBL/GenBank/DDBJ whole genome shotgun (WGS) entry which is preliminary data.</text>
</comment>
<name>A0ABD0JD84_9CAEN</name>